<protein>
    <recommendedName>
        <fullName evidence="3">NodB homology domain-containing protein</fullName>
    </recommendedName>
</protein>
<dbReference type="Gene3D" id="3.20.20.370">
    <property type="entry name" value="Glycoside hydrolase/deacetylase"/>
    <property type="match status" value="1"/>
</dbReference>
<dbReference type="OrthoDB" id="9814639at2"/>
<organism evidence="4 5">
    <name type="scientific">Marinobacter fuscus</name>
    <dbReference type="NCBI Taxonomy" id="2109942"/>
    <lineage>
        <taxon>Bacteria</taxon>
        <taxon>Pseudomonadati</taxon>
        <taxon>Pseudomonadota</taxon>
        <taxon>Gammaproteobacteria</taxon>
        <taxon>Pseudomonadales</taxon>
        <taxon>Marinobacteraceae</taxon>
        <taxon>Marinobacter</taxon>
    </lineage>
</organism>
<dbReference type="GO" id="GO:0016810">
    <property type="term" value="F:hydrolase activity, acting on carbon-nitrogen (but not peptide) bonds"/>
    <property type="evidence" value="ECO:0007669"/>
    <property type="project" value="InterPro"/>
</dbReference>
<dbReference type="PROSITE" id="PS51677">
    <property type="entry name" value="NODB"/>
    <property type="match status" value="1"/>
</dbReference>
<dbReference type="Pfam" id="PF01522">
    <property type="entry name" value="Polysacc_deac_1"/>
    <property type="match status" value="1"/>
</dbReference>
<dbReference type="InterPro" id="IPR011330">
    <property type="entry name" value="Glyco_hydro/deAcase_b/a-brl"/>
</dbReference>
<evidence type="ECO:0000256" key="1">
    <source>
        <dbReference type="ARBA" id="ARBA00004613"/>
    </source>
</evidence>
<proteinExistence type="predicted"/>
<dbReference type="Proteomes" id="UP000239866">
    <property type="component" value="Unassembled WGS sequence"/>
</dbReference>
<accession>A0A2T1K463</accession>
<sequence>MSACCIIRMRCRRRSRAQLAVKSVNDEMAHGKGKLLKAAVLRFANILGETGVYRYCCPGIMPVFMLHRVYDGEKAHSGGLSADQLRSYLEYLTAKKFQVLTMGEVLRYLNERKPFPSKSVFFTIDDGFADHYEVAAKVFDEFRYPLNFFVITGFLDRQLWPWDDQLAFGIARTSVKKAELRLPSGESYCLNLRSQGISEAIRGLRDSLKTVDQQGIYHWIKNDLYRVLNVPFPKTIPPEYSPMSWDDARALQTRGHGVYPHTQSHRILSTLSSLEKREEISGSLARLAEELECSPKAFAYPTGRISDYDRKDMEELKLAGYELAFNTVPAYLSLDCDHYQLPRFSLPEKMPEFLQIINRFEALKTKIRA</sequence>
<comment type="caution">
    <text evidence="4">The sequence shown here is derived from an EMBL/GenBank/DDBJ whole genome shotgun (WGS) entry which is preliminary data.</text>
</comment>
<dbReference type="InterPro" id="IPR002509">
    <property type="entry name" value="NODB_dom"/>
</dbReference>
<dbReference type="PANTHER" id="PTHR34216">
    <property type="match status" value="1"/>
</dbReference>
<dbReference type="SUPFAM" id="SSF88713">
    <property type="entry name" value="Glycoside hydrolase/deacetylase"/>
    <property type="match status" value="1"/>
</dbReference>
<feature type="domain" description="NodB homology" evidence="3">
    <location>
        <begin position="118"/>
        <end position="369"/>
    </location>
</feature>
<comment type="subcellular location">
    <subcellularLocation>
        <location evidence="1">Secreted</location>
    </subcellularLocation>
</comment>
<dbReference type="EMBL" id="PXNP01000109">
    <property type="protein sequence ID" value="PSF04865.1"/>
    <property type="molecule type" value="Genomic_DNA"/>
</dbReference>
<name>A0A2T1K463_9GAMM</name>
<gene>
    <name evidence="4" type="ORF">C7H09_17735</name>
</gene>
<dbReference type="GO" id="GO:0005576">
    <property type="term" value="C:extracellular region"/>
    <property type="evidence" value="ECO:0007669"/>
    <property type="project" value="UniProtKB-SubCell"/>
</dbReference>
<evidence type="ECO:0000259" key="3">
    <source>
        <dbReference type="PROSITE" id="PS51677"/>
    </source>
</evidence>
<dbReference type="GO" id="GO:0005975">
    <property type="term" value="P:carbohydrate metabolic process"/>
    <property type="evidence" value="ECO:0007669"/>
    <property type="project" value="InterPro"/>
</dbReference>
<dbReference type="InterPro" id="IPR051398">
    <property type="entry name" value="Polysacch_Deacetylase"/>
</dbReference>
<evidence type="ECO:0000313" key="5">
    <source>
        <dbReference type="Proteomes" id="UP000239866"/>
    </source>
</evidence>
<dbReference type="PANTHER" id="PTHR34216:SF3">
    <property type="entry name" value="POLY-BETA-1,6-N-ACETYL-D-GLUCOSAMINE N-DEACETYLASE"/>
    <property type="match status" value="1"/>
</dbReference>
<reference evidence="4 5" key="1">
    <citation type="submission" date="2018-03" db="EMBL/GenBank/DDBJ databases">
        <title>Marinobacter brunus sp. nov., a marine bacterium of Gamma-proteobacteria isolated from the surface seawater of the South China Sea.</title>
        <authorList>
            <person name="Cheng H."/>
            <person name="Wu Y.-H."/>
            <person name="Xamxidin M."/>
            <person name="Xu X.-W."/>
        </authorList>
    </citation>
    <scope>NUCLEOTIDE SEQUENCE [LARGE SCALE GENOMIC DNA]</scope>
    <source>
        <strain evidence="4 5">NH169-3</strain>
    </source>
</reference>
<evidence type="ECO:0000256" key="2">
    <source>
        <dbReference type="ARBA" id="ARBA00022729"/>
    </source>
</evidence>
<keyword evidence="2" id="KW-0732">Signal</keyword>
<keyword evidence="5" id="KW-1185">Reference proteome</keyword>
<evidence type="ECO:0000313" key="4">
    <source>
        <dbReference type="EMBL" id="PSF04865.1"/>
    </source>
</evidence>
<dbReference type="AlphaFoldDB" id="A0A2T1K463"/>
<dbReference type="CDD" id="cd10918">
    <property type="entry name" value="CE4_NodB_like_5s_6s"/>
    <property type="match status" value="1"/>
</dbReference>